<sequence length="215" mass="22871">MKKMFLLVCAFLAALLSAPNASADPVEPGNWTPDSPGFDVQQCAGGSVDGLTFTLPSSPGDSGGGACKNGAERAERRYHDYAGDGKNYSTGIRQFAGTFTIKSMDGERISLKQTFNGDDGPYFMLAVDRDRRLYNVEGGATIAPAGTATDGTPVQVNTVHDTAKHVLRVYINGALGYEDDNAPGGEFYDKFGAYQTSSGSGPITVSWSDIGFWRQ</sequence>
<dbReference type="SUPFAM" id="SSF49899">
    <property type="entry name" value="Concanavalin A-like lectins/glucanases"/>
    <property type="match status" value="1"/>
</dbReference>
<dbReference type="InterPro" id="IPR013320">
    <property type="entry name" value="ConA-like_dom_sf"/>
</dbReference>
<evidence type="ECO:0008006" key="4">
    <source>
        <dbReference type="Google" id="ProtNLM"/>
    </source>
</evidence>
<organism evidence="2 3">
    <name type="scientific">Nocardia arthritidis</name>
    <dbReference type="NCBI Taxonomy" id="228602"/>
    <lineage>
        <taxon>Bacteria</taxon>
        <taxon>Bacillati</taxon>
        <taxon>Actinomycetota</taxon>
        <taxon>Actinomycetes</taxon>
        <taxon>Mycobacteriales</taxon>
        <taxon>Nocardiaceae</taxon>
        <taxon>Nocardia</taxon>
    </lineage>
</organism>
<name>A0A6G9YKN1_9NOCA</name>
<dbReference type="Proteomes" id="UP000503540">
    <property type="component" value="Chromosome"/>
</dbReference>
<reference evidence="2 3" key="1">
    <citation type="journal article" date="2019" name="ACS Chem. Biol.">
        <title>Identification and Mobilization of a Cryptic Antibiotic Biosynthesis Gene Locus from a Human-Pathogenic Nocardia Isolate.</title>
        <authorList>
            <person name="Herisse M."/>
            <person name="Ishida K."/>
            <person name="Porter J.L."/>
            <person name="Howden B."/>
            <person name="Hertweck C."/>
            <person name="Stinear T.P."/>
            <person name="Pidot S.J."/>
        </authorList>
    </citation>
    <scope>NUCLEOTIDE SEQUENCE [LARGE SCALE GENOMIC DNA]</scope>
    <source>
        <strain evidence="2 3">AUSMDU00012717</strain>
    </source>
</reference>
<evidence type="ECO:0000256" key="1">
    <source>
        <dbReference type="SAM" id="SignalP"/>
    </source>
</evidence>
<dbReference type="EMBL" id="CP046172">
    <property type="protein sequence ID" value="QIS13819.1"/>
    <property type="molecule type" value="Genomic_DNA"/>
</dbReference>
<protein>
    <recommendedName>
        <fullName evidence="4">LamG domain-containing protein</fullName>
    </recommendedName>
</protein>
<keyword evidence="3" id="KW-1185">Reference proteome</keyword>
<feature type="chain" id="PRO_5026125079" description="LamG domain-containing protein" evidence="1">
    <location>
        <begin position="24"/>
        <end position="215"/>
    </location>
</feature>
<feature type="signal peptide" evidence="1">
    <location>
        <begin position="1"/>
        <end position="23"/>
    </location>
</feature>
<proteinExistence type="predicted"/>
<dbReference type="RefSeq" id="WP_203217377.1">
    <property type="nucleotide sequence ID" value="NZ_CP046172.1"/>
</dbReference>
<evidence type="ECO:0000313" key="3">
    <source>
        <dbReference type="Proteomes" id="UP000503540"/>
    </source>
</evidence>
<dbReference type="KEGG" id="nah:F5544_29870"/>
<evidence type="ECO:0000313" key="2">
    <source>
        <dbReference type="EMBL" id="QIS13819.1"/>
    </source>
</evidence>
<dbReference type="AlphaFoldDB" id="A0A6G9YKN1"/>
<accession>A0A6G9YKN1</accession>
<keyword evidence="1" id="KW-0732">Signal</keyword>
<gene>
    <name evidence="2" type="ORF">F5544_29870</name>
</gene>